<sequence>MRLDDLPGELIMWVLIVSELLIFAAGITVMMAMRLTDPPGFAAAQAMLDGRLAALNTMLLVTSGLFAARAERAASQGRHGAARIGLGLAALGGVLFLVVKGAEYLHEIRAGVGMDSHPFFTFYFLLTGFHAAHVIAGVVVLGLVAIRARAQPVQAGAMFWHMVDLVWVLILVPIWLLGQGNG</sequence>
<evidence type="ECO:0000256" key="6">
    <source>
        <dbReference type="RuleBase" id="RU003376"/>
    </source>
</evidence>
<evidence type="ECO:0000256" key="1">
    <source>
        <dbReference type="ARBA" id="ARBA00004141"/>
    </source>
</evidence>
<dbReference type="GO" id="GO:0005886">
    <property type="term" value="C:plasma membrane"/>
    <property type="evidence" value="ECO:0007669"/>
    <property type="project" value="UniProtKB-SubCell"/>
</dbReference>
<evidence type="ECO:0000313" key="9">
    <source>
        <dbReference type="EMBL" id="SEN35787.1"/>
    </source>
</evidence>
<evidence type="ECO:0000256" key="2">
    <source>
        <dbReference type="ARBA" id="ARBA00010581"/>
    </source>
</evidence>
<keyword evidence="5 7" id="KW-0472">Membrane</keyword>
<feature type="transmembrane region" description="Helical" evidence="7">
    <location>
        <begin position="52"/>
        <end position="68"/>
    </location>
</feature>
<dbReference type="InterPro" id="IPR013833">
    <property type="entry name" value="Cyt_c_oxidase_su3_a-hlx"/>
</dbReference>
<dbReference type="GO" id="GO:0004129">
    <property type="term" value="F:cytochrome-c oxidase activity"/>
    <property type="evidence" value="ECO:0007669"/>
    <property type="project" value="InterPro"/>
</dbReference>
<feature type="transmembrane region" description="Helical" evidence="7">
    <location>
        <begin position="80"/>
        <end position="99"/>
    </location>
</feature>
<proteinExistence type="inferred from homology"/>
<dbReference type="PANTHER" id="PTHR11403:SF6">
    <property type="entry name" value="NITRIC OXIDE REDUCTASE SUBUNIT E"/>
    <property type="match status" value="1"/>
</dbReference>
<keyword evidence="4 7" id="KW-1133">Transmembrane helix</keyword>
<name>A0A1H8FX29_9RHOB</name>
<dbReference type="AlphaFoldDB" id="A0A1H8FX29"/>
<accession>A0A1H8FX29</accession>
<evidence type="ECO:0000313" key="10">
    <source>
        <dbReference type="Proteomes" id="UP000199054"/>
    </source>
</evidence>
<dbReference type="OrthoDB" id="9810850at2"/>
<dbReference type="InterPro" id="IPR000298">
    <property type="entry name" value="Cyt_c_oxidase-like_su3"/>
</dbReference>
<dbReference type="Gene3D" id="1.20.120.80">
    <property type="entry name" value="Cytochrome c oxidase, subunit III, four-helix bundle"/>
    <property type="match status" value="1"/>
</dbReference>
<keyword evidence="3 6" id="KW-0812">Transmembrane</keyword>
<gene>
    <name evidence="9" type="ORF">SAMN04489859_100533</name>
</gene>
<feature type="domain" description="Heme-copper oxidase subunit III family profile" evidence="8">
    <location>
        <begin position="12"/>
        <end position="179"/>
    </location>
</feature>
<feature type="transmembrane region" description="Helical" evidence="7">
    <location>
        <begin position="158"/>
        <end position="178"/>
    </location>
</feature>
<protein>
    <submittedName>
        <fullName evidence="9">Nitric oxide reductase NorE protein</fullName>
    </submittedName>
</protein>
<feature type="transmembrane region" description="Helical" evidence="7">
    <location>
        <begin position="119"/>
        <end position="146"/>
    </location>
</feature>
<organism evidence="9 10">
    <name type="scientific">Paracoccus alcaliphilus</name>
    <dbReference type="NCBI Taxonomy" id="34002"/>
    <lineage>
        <taxon>Bacteria</taxon>
        <taxon>Pseudomonadati</taxon>
        <taxon>Pseudomonadota</taxon>
        <taxon>Alphaproteobacteria</taxon>
        <taxon>Rhodobacterales</taxon>
        <taxon>Paracoccaceae</taxon>
        <taxon>Paracoccus</taxon>
    </lineage>
</organism>
<dbReference type="EMBL" id="FODE01000005">
    <property type="protein sequence ID" value="SEN35787.1"/>
    <property type="molecule type" value="Genomic_DNA"/>
</dbReference>
<evidence type="ECO:0000256" key="3">
    <source>
        <dbReference type="ARBA" id="ARBA00022692"/>
    </source>
</evidence>
<keyword evidence="10" id="KW-1185">Reference proteome</keyword>
<dbReference type="InterPro" id="IPR035973">
    <property type="entry name" value="Cyt_c_oxidase_su3-like_sf"/>
</dbReference>
<dbReference type="STRING" id="34002.SAMN04489859_100533"/>
<evidence type="ECO:0000256" key="4">
    <source>
        <dbReference type="ARBA" id="ARBA00022989"/>
    </source>
</evidence>
<dbReference type="InterPro" id="IPR024791">
    <property type="entry name" value="Cyt_c/ubiquinol_Oxase_su3"/>
</dbReference>
<dbReference type="PANTHER" id="PTHR11403">
    <property type="entry name" value="CYTOCHROME C OXIDASE SUBUNIT III"/>
    <property type="match status" value="1"/>
</dbReference>
<dbReference type="Pfam" id="PF00510">
    <property type="entry name" value="COX3"/>
    <property type="match status" value="1"/>
</dbReference>
<evidence type="ECO:0000256" key="5">
    <source>
        <dbReference type="ARBA" id="ARBA00023136"/>
    </source>
</evidence>
<reference evidence="9 10" key="1">
    <citation type="submission" date="2016-10" db="EMBL/GenBank/DDBJ databases">
        <authorList>
            <person name="de Groot N.N."/>
        </authorList>
    </citation>
    <scope>NUCLEOTIDE SEQUENCE [LARGE SCALE GENOMIC DNA]</scope>
    <source>
        <strain evidence="9 10">DSM 8512</strain>
    </source>
</reference>
<dbReference type="GO" id="GO:0019646">
    <property type="term" value="P:aerobic electron transport chain"/>
    <property type="evidence" value="ECO:0007669"/>
    <property type="project" value="InterPro"/>
</dbReference>
<dbReference type="PROSITE" id="PS50253">
    <property type="entry name" value="COX3"/>
    <property type="match status" value="1"/>
</dbReference>
<evidence type="ECO:0000256" key="7">
    <source>
        <dbReference type="SAM" id="Phobius"/>
    </source>
</evidence>
<dbReference type="Proteomes" id="UP000199054">
    <property type="component" value="Unassembled WGS sequence"/>
</dbReference>
<comment type="subcellular location">
    <subcellularLocation>
        <location evidence="6">Cell membrane</location>
        <topology evidence="6">Multi-pass membrane protein</topology>
    </subcellularLocation>
    <subcellularLocation>
        <location evidence="1">Membrane</location>
        <topology evidence="1">Multi-pass membrane protein</topology>
    </subcellularLocation>
</comment>
<evidence type="ECO:0000259" key="8">
    <source>
        <dbReference type="PROSITE" id="PS50253"/>
    </source>
</evidence>
<dbReference type="RefSeq" id="WP_090610806.1">
    <property type="nucleotide sequence ID" value="NZ_CP067125.1"/>
</dbReference>
<dbReference type="SUPFAM" id="SSF81452">
    <property type="entry name" value="Cytochrome c oxidase subunit III-like"/>
    <property type="match status" value="1"/>
</dbReference>
<feature type="transmembrane region" description="Helical" evidence="7">
    <location>
        <begin position="12"/>
        <end position="32"/>
    </location>
</feature>
<comment type="similarity">
    <text evidence="2 6">Belongs to the cytochrome c oxidase subunit 3 family.</text>
</comment>